<reference evidence="2" key="1">
    <citation type="journal article" date="2014" name="Front. Microbiol.">
        <title>High frequency of phylogenetically diverse reductive dehalogenase-homologous genes in deep subseafloor sedimentary metagenomes.</title>
        <authorList>
            <person name="Kawai M."/>
            <person name="Futagami T."/>
            <person name="Toyoda A."/>
            <person name="Takaki Y."/>
            <person name="Nishi S."/>
            <person name="Hori S."/>
            <person name="Arai W."/>
            <person name="Tsubouchi T."/>
            <person name="Morono Y."/>
            <person name="Uchiyama I."/>
            <person name="Ito T."/>
            <person name="Fujiyama A."/>
            <person name="Inagaki F."/>
            <person name="Takami H."/>
        </authorList>
    </citation>
    <scope>NUCLEOTIDE SEQUENCE</scope>
    <source>
        <strain evidence="2">Expedition CK06-06</strain>
    </source>
</reference>
<dbReference type="AlphaFoldDB" id="X0U733"/>
<evidence type="ECO:0000256" key="1">
    <source>
        <dbReference type="SAM" id="MobiDB-lite"/>
    </source>
</evidence>
<gene>
    <name evidence="2" type="ORF">S01H1_19700</name>
</gene>
<protein>
    <submittedName>
        <fullName evidence="2">Uncharacterized protein</fullName>
    </submittedName>
</protein>
<name>X0U733_9ZZZZ</name>
<dbReference type="EMBL" id="BARS01010675">
    <property type="protein sequence ID" value="GAF96172.1"/>
    <property type="molecule type" value="Genomic_DNA"/>
</dbReference>
<organism evidence="2">
    <name type="scientific">marine sediment metagenome</name>
    <dbReference type="NCBI Taxonomy" id="412755"/>
    <lineage>
        <taxon>unclassified sequences</taxon>
        <taxon>metagenomes</taxon>
        <taxon>ecological metagenomes</taxon>
    </lineage>
</organism>
<feature type="region of interest" description="Disordered" evidence="1">
    <location>
        <begin position="1"/>
        <end position="39"/>
    </location>
</feature>
<evidence type="ECO:0000313" key="2">
    <source>
        <dbReference type="EMBL" id="GAF96172.1"/>
    </source>
</evidence>
<feature type="compositionally biased region" description="Basic residues" evidence="1">
    <location>
        <begin position="15"/>
        <end position="24"/>
    </location>
</feature>
<comment type="caution">
    <text evidence="2">The sequence shown here is derived from an EMBL/GenBank/DDBJ whole genome shotgun (WGS) entry which is preliminary data.</text>
</comment>
<sequence>MSDKVDKRFSTVTGRRSRKKRRGKVSSQTSGRTKGGNCVASPIQRYCANSSRAYKHPEYDAVMKSLHKRK</sequence>
<accession>X0U733</accession>
<proteinExistence type="predicted"/>